<keyword evidence="1" id="KW-0175">Coiled coil</keyword>
<sequence>MRFNVVYIGLMVLGLTACSTYQQVTGLTTPTVFERTQAVCELDLDSDDWISAFLLSPEKRAEALNVVETPEDTQQVLLRAMLLTHSEASYRDLREAEDLIINQLPLNQEEVSGCETNELVDYILKLNQMLQKQKSEVVLLQRQINEQNKAIEAQKAENAELDKKIEALTNIEHRMKTRANNVEPEVLR</sequence>
<reference evidence="2" key="1">
    <citation type="submission" date="2022-06" db="EMBL/GenBank/DDBJ databases">
        <title>Alkalimarinus sp. nov., isolated from gut of a Alitta virens.</title>
        <authorList>
            <person name="Yang A.I."/>
            <person name="Shin N.-R."/>
        </authorList>
    </citation>
    <scope>NUCLEOTIDE SEQUENCE</scope>
    <source>
        <strain evidence="2">A2M4</strain>
    </source>
</reference>
<keyword evidence="3" id="KW-1185">Reference proteome</keyword>
<evidence type="ECO:0008006" key="4">
    <source>
        <dbReference type="Google" id="ProtNLM"/>
    </source>
</evidence>
<dbReference type="RefSeq" id="WP_265048286.1">
    <property type="nucleotide sequence ID" value="NZ_CP100390.1"/>
</dbReference>
<gene>
    <name evidence="2" type="ORF">NKI27_03350</name>
</gene>
<feature type="coiled-coil region" evidence="1">
    <location>
        <begin position="123"/>
        <end position="171"/>
    </location>
</feature>
<protein>
    <recommendedName>
        <fullName evidence="4">Lipoprotein</fullName>
    </recommendedName>
</protein>
<organism evidence="2 3">
    <name type="scientific">Alkalimarinus alittae</name>
    <dbReference type="NCBI Taxonomy" id="2961619"/>
    <lineage>
        <taxon>Bacteria</taxon>
        <taxon>Pseudomonadati</taxon>
        <taxon>Pseudomonadota</taxon>
        <taxon>Gammaproteobacteria</taxon>
        <taxon>Alteromonadales</taxon>
        <taxon>Alteromonadaceae</taxon>
        <taxon>Alkalimarinus</taxon>
    </lineage>
</organism>
<dbReference type="PROSITE" id="PS51257">
    <property type="entry name" value="PROKAR_LIPOPROTEIN"/>
    <property type="match status" value="1"/>
</dbReference>
<name>A0ABY6N3V3_9ALTE</name>
<evidence type="ECO:0000313" key="3">
    <source>
        <dbReference type="Proteomes" id="UP001163739"/>
    </source>
</evidence>
<dbReference type="EMBL" id="CP100390">
    <property type="protein sequence ID" value="UZE96801.1"/>
    <property type="molecule type" value="Genomic_DNA"/>
</dbReference>
<evidence type="ECO:0000313" key="2">
    <source>
        <dbReference type="EMBL" id="UZE96801.1"/>
    </source>
</evidence>
<evidence type="ECO:0000256" key="1">
    <source>
        <dbReference type="SAM" id="Coils"/>
    </source>
</evidence>
<dbReference type="Proteomes" id="UP001163739">
    <property type="component" value="Chromosome"/>
</dbReference>
<proteinExistence type="predicted"/>
<accession>A0ABY6N3V3</accession>